<name>A0AAD3H7J3_9STRA</name>
<dbReference type="Pfam" id="PF17284">
    <property type="entry name" value="Spermine_synt_N"/>
    <property type="match status" value="1"/>
</dbReference>
<evidence type="ECO:0000313" key="9">
    <source>
        <dbReference type="Proteomes" id="UP001054902"/>
    </source>
</evidence>
<evidence type="ECO:0000256" key="3">
    <source>
        <dbReference type="ARBA" id="ARBA00023115"/>
    </source>
</evidence>
<sequence length="342" mass="38098">MSSNTATIEDQRQKTSFKFTEAILPGVDIQMELKNIMISTKSEYQEVDVIETTFGKMLVTDGKTQSAQMDEYVYHEALVHAPLIKAALDSNGNGPKSVFIGGGGELATAREVLRHKCVERVVMVDLDAKVVEVCKKYLPEWGGEEVANNERMELIIGDAYAYLNNCTEKFDAIIMDISDPIEAGPGIMLYTQEFYSHAKSLLNENGVFVTQGGMADGISKPNNIEPGSDEDFQAYAAITNTLDTVFDCVVPYAVNIPSFGSDWGFVMAFNTNADDKKKDVQAFTNIDETKIDAMVEKNIGVDVLKYYDGLSHRRMCTLTKPLRESMKKDTRIMTKDNPVFMY</sequence>
<feature type="active site" description="Proton acceptor" evidence="6">
    <location>
        <position position="176"/>
    </location>
</feature>
<protein>
    <recommendedName>
        <fullName evidence="5">thermospermine synthase</fullName>
        <ecNumber evidence="5">2.5.1.79</ecNumber>
    </recommendedName>
</protein>
<keyword evidence="9" id="KW-1185">Reference proteome</keyword>
<feature type="domain" description="PABS" evidence="7">
    <location>
        <begin position="16"/>
        <end position="270"/>
    </location>
</feature>
<proteinExistence type="inferred from homology"/>
<dbReference type="PANTHER" id="PTHR43317">
    <property type="entry name" value="THERMOSPERMINE SYNTHASE ACAULIS5"/>
    <property type="match status" value="1"/>
</dbReference>
<reference evidence="8 9" key="1">
    <citation type="journal article" date="2021" name="Sci. Rep.">
        <title>The genome of the diatom Chaetoceros tenuissimus carries an ancient integrated fragment of an extant virus.</title>
        <authorList>
            <person name="Hongo Y."/>
            <person name="Kimura K."/>
            <person name="Takaki Y."/>
            <person name="Yoshida Y."/>
            <person name="Baba S."/>
            <person name="Kobayashi G."/>
            <person name="Nagasaki K."/>
            <person name="Hano T."/>
            <person name="Tomaru Y."/>
        </authorList>
    </citation>
    <scope>NUCLEOTIDE SEQUENCE [LARGE SCALE GENOMIC DNA]</scope>
    <source>
        <strain evidence="8 9">NIES-3715</strain>
    </source>
</reference>
<accession>A0AAD3H7J3</accession>
<dbReference type="PROSITE" id="PS51006">
    <property type="entry name" value="PABS_2"/>
    <property type="match status" value="1"/>
</dbReference>
<dbReference type="AlphaFoldDB" id="A0AAD3H7J3"/>
<dbReference type="CDD" id="cd02440">
    <property type="entry name" value="AdoMet_MTases"/>
    <property type="match status" value="1"/>
</dbReference>
<evidence type="ECO:0000256" key="5">
    <source>
        <dbReference type="ARBA" id="ARBA00049721"/>
    </source>
</evidence>
<dbReference type="SUPFAM" id="SSF53335">
    <property type="entry name" value="S-adenosyl-L-methionine-dependent methyltransferases"/>
    <property type="match status" value="1"/>
</dbReference>
<keyword evidence="2 6" id="KW-0808">Transferase</keyword>
<dbReference type="GO" id="GO:0006596">
    <property type="term" value="P:polyamine biosynthetic process"/>
    <property type="evidence" value="ECO:0007669"/>
    <property type="project" value="UniProtKB-UniRule"/>
</dbReference>
<dbReference type="HAMAP" id="MF_00198">
    <property type="entry name" value="Spermidine_synth"/>
    <property type="match status" value="1"/>
</dbReference>
<dbReference type="Gene3D" id="3.40.50.150">
    <property type="entry name" value="Vaccinia Virus protein VP39"/>
    <property type="match status" value="1"/>
</dbReference>
<dbReference type="GO" id="GO:0010487">
    <property type="term" value="F:thermospermine synthase activity"/>
    <property type="evidence" value="ECO:0007669"/>
    <property type="project" value="UniProtKB-EC"/>
</dbReference>
<dbReference type="PANTHER" id="PTHR43317:SF1">
    <property type="entry name" value="THERMOSPERMINE SYNTHASE ACAULIS5"/>
    <property type="match status" value="1"/>
</dbReference>
<organism evidence="8 9">
    <name type="scientific">Chaetoceros tenuissimus</name>
    <dbReference type="NCBI Taxonomy" id="426638"/>
    <lineage>
        <taxon>Eukaryota</taxon>
        <taxon>Sar</taxon>
        <taxon>Stramenopiles</taxon>
        <taxon>Ochrophyta</taxon>
        <taxon>Bacillariophyta</taxon>
        <taxon>Coscinodiscophyceae</taxon>
        <taxon>Chaetocerotophycidae</taxon>
        <taxon>Chaetocerotales</taxon>
        <taxon>Chaetocerotaceae</taxon>
        <taxon>Chaetoceros</taxon>
    </lineage>
</organism>
<keyword evidence="3 6" id="KW-0620">Polyamine biosynthesis</keyword>
<comment type="catalytic activity">
    <reaction evidence="4">
        <text>S-adenosyl 3-(methylsulfanyl)propylamine + spermidine = thermospermine + S-methyl-5'-thioadenosine + H(+)</text>
        <dbReference type="Rhea" id="RHEA:30515"/>
        <dbReference type="ChEBI" id="CHEBI:15378"/>
        <dbReference type="ChEBI" id="CHEBI:17509"/>
        <dbReference type="ChEBI" id="CHEBI:57443"/>
        <dbReference type="ChEBI" id="CHEBI:57834"/>
        <dbReference type="ChEBI" id="CHEBI:59903"/>
        <dbReference type="EC" id="2.5.1.79"/>
    </reaction>
</comment>
<evidence type="ECO:0000256" key="2">
    <source>
        <dbReference type="ARBA" id="ARBA00022679"/>
    </source>
</evidence>
<evidence type="ECO:0000256" key="6">
    <source>
        <dbReference type="PROSITE-ProRule" id="PRU00354"/>
    </source>
</evidence>
<evidence type="ECO:0000256" key="1">
    <source>
        <dbReference type="ARBA" id="ARBA00007867"/>
    </source>
</evidence>
<evidence type="ECO:0000256" key="4">
    <source>
        <dbReference type="ARBA" id="ARBA00048874"/>
    </source>
</evidence>
<gene>
    <name evidence="8" type="ORF">CTEN210_09340</name>
</gene>
<comment type="caution">
    <text evidence="8">The sequence shown here is derived from an EMBL/GenBank/DDBJ whole genome shotgun (WGS) entry which is preliminary data.</text>
</comment>
<dbReference type="EC" id="2.5.1.79" evidence="5"/>
<dbReference type="InterPro" id="IPR029063">
    <property type="entry name" value="SAM-dependent_MTases_sf"/>
</dbReference>
<dbReference type="InterPro" id="IPR035246">
    <property type="entry name" value="Spermidine_synt_N"/>
</dbReference>
<evidence type="ECO:0000313" key="8">
    <source>
        <dbReference type="EMBL" id="GFH52864.1"/>
    </source>
</evidence>
<dbReference type="Proteomes" id="UP001054902">
    <property type="component" value="Unassembled WGS sequence"/>
</dbReference>
<dbReference type="InterPro" id="IPR037163">
    <property type="entry name" value="Spermidine_synt_N_sf"/>
</dbReference>
<dbReference type="Gene3D" id="2.30.140.10">
    <property type="entry name" value="Spermidine synthase, tetramerisation domain"/>
    <property type="match status" value="1"/>
</dbReference>
<evidence type="ECO:0000259" key="7">
    <source>
        <dbReference type="PROSITE" id="PS51006"/>
    </source>
</evidence>
<dbReference type="FunFam" id="3.40.50.150:FF:000088">
    <property type="entry name" value="Polyamine aminopropyltransferase"/>
    <property type="match status" value="1"/>
</dbReference>
<dbReference type="EMBL" id="BLLK01000046">
    <property type="protein sequence ID" value="GFH52864.1"/>
    <property type="molecule type" value="Genomic_DNA"/>
</dbReference>
<dbReference type="Pfam" id="PF01564">
    <property type="entry name" value="Spermine_synth"/>
    <property type="match status" value="1"/>
</dbReference>
<dbReference type="InterPro" id="IPR001045">
    <property type="entry name" value="Spermi_synthase"/>
</dbReference>
<comment type="similarity">
    <text evidence="1">Belongs to the spermidine/spermine synthase family.</text>
</comment>
<dbReference type="InterPro" id="IPR030374">
    <property type="entry name" value="PABS"/>
</dbReference>